<protein>
    <submittedName>
        <fullName evidence="2">Uncharacterized protein</fullName>
    </submittedName>
</protein>
<proteinExistence type="predicted"/>
<feature type="transmembrane region" description="Helical" evidence="1">
    <location>
        <begin position="20"/>
        <end position="40"/>
    </location>
</feature>
<evidence type="ECO:0000313" key="3">
    <source>
        <dbReference type="Proteomes" id="UP000242869"/>
    </source>
</evidence>
<dbReference type="RefSeq" id="WP_143085946.1">
    <property type="nucleotide sequence ID" value="NZ_FOVE01000002.1"/>
</dbReference>
<keyword evidence="1" id="KW-1133">Transmembrane helix</keyword>
<dbReference type="Proteomes" id="UP000242869">
    <property type="component" value="Unassembled WGS sequence"/>
</dbReference>
<accession>A0A1I4VR81</accession>
<feature type="transmembrane region" description="Helical" evidence="1">
    <location>
        <begin position="60"/>
        <end position="78"/>
    </location>
</feature>
<dbReference type="EMBL" id="FOVE01000002">
    <property type="protein sequence ID" value="SFN03643.1"/>
    <property type="molecule type" value="Genomic_DNA"/>
</dbReference>
<evidence type="ECO:0000313" key="2">
    <source>
        <dbReference type="EMBL" id="SFN03643.1"/>
    </source>
</evidence>
<organism evidence="2 3">
    <name type="scientific">Formivibrio citricus</name>
    <dbReference type="NCBI Taxonomy" id="83765"/>
    <lineage>
        <taxon>Bacteria</taxon>
        <taxon>Pseudomonadati</taxon>
        <taxon>Pseudomonadota</taxon>
        <taxon>Betaproteobacteria</taxon>
        <taxon>Neisseriales</taxon>
        <taxon>Chitinibacteraceae</taxon>
        <taxon>Formivibrio</taxon>
    </lineage>
</organism>
<dbReference type="AlphaFoldDB" id="A0A1I4VR81"/>
<sequence>MKILTQLWLHIRASTQEKTLFGVATIAFTLLVIAEIRWPVLKTLPDWLIAFLTDNALKSIISSVSASIVAAYVFYIFVELLPTMKRRSETLHYLDTLLFVVLDAFHDRSLGGPTLPLSISVHSAQRHKTGLTLEFVVDLENKLLEQDGSGYPGNGLNPFEQLAEAADARLPILNLATSMANGLSFHQGLIWSDITGILHQISLESSNTLASMTNDERRCYLLIGAIPLLKDWLRTR</sequence>
<dbReference type="STRING" id="83765.SAMN05660284_00335"/>
<keyword evidence="3" id="KW-1185">Reference proteome</keyword>
<reference evidence="3" key="1">
    <citation type="submission" date="2016-10" db="EMBL/GenBank/DDBJ databases">
        <authorList>
            <person name="Varghese N."/>
            <person name="Submissions S."/>
        </authorList>
    </citation>
    <scope>NUCLEOTIDE SEQUENCE [LARGE SCALE GENOMIC DNA]</scope>
    <source>
        <strain evidence="3">DSM 6150</strain>
    </source>
</reference>
<name>A0A1I4VR81_9NEIS</name>
<gene>
    <name evidence="2" type="ORF">SAMN05660284_00335</name>
</gene>
<evidence type="ECO:0000256" key="1">
    <source>
        <dbReference type="SAM" id="Phobius"/>
    </source>
</evidence>
<keyword evidence="1" id="KW-0472">Membrane</keyword>
<keyword evidence="1" id="KW-0812">Transmembrane</keyword>